<dbReference type="GO" id="GO:0042273">
    <property type="term" value="P:ribosomal large subunit biogenesis"/>
    <property type="evidence" value="ECO:0007669"/>
    <property type="project" value="TreeGrafter"/>
</dbReference>
<comment type="subcellular location">
    <subcellularLocation>
        <location evidence="1">Nucleus</location>
    </subcellularLocation>
</comment>
<dbReference type="InterPro" id="IPR029190">
    <property type="entry name" value="Rrp14/SURF6_C"/>
</dbReference>
<gene>
    <name evidence="6" type="ORF">L484_006505</name>
</gene>
<dbReference type="Proteomes" id="UP000030645">
    <property type="component" value="Unassembled WGS sequence"/>
</dbReference>
<feature type="compositionally biased region" description="Basic residues" evidence="4">
    <location>
        <begin position="98"/>
        <end position="107"/>
    </location>
</feature>
<dbReference type="InterPro" id="IPR007019">
    <property type="entry name" value="SURF6"/>
</dbReference>
<keyword evidence="3" id="KW-0539">Nucleus</keyword>
<organism evidence="6 7">
    <name type="scientific">Morus notabilis</name>
    <dbReference type="NCBI Taxonomy" id="981085"/>
    <lineage>
        <taxon>Eukaryota</taxon>
        <taxon>Viridiplantae</taxon>
        <taxon>Streptophyta</taxon>
        <taxon>Embryophyta</taxon>
        <taxon>Tracheophyta</taxon>
        <taxon>Spermatophyta</taxon>
        <taxon>Magnoliopsida</taxon>
        <taxon>eudicotyledons</taxon>
        <taxon>Gunneridae</taxon>
        <taxon>Pentapetalae</taxon>
        <taxon>rosids</taxon>
        <taxon>fabids</taxon>
        <taxon>Rosales</taxon>
        <taxon>Moraceae</taxon>
        <taxon>Moreae</taxon>
        <taxon>Morus</taxon>
    </lineage>
</organism>
<evidence type="ECO:0000256" key="2">
    <source>
        <dbReference type="ARBA" id="ARBA00005904"/>
    </source>
</evidence>
<dbReference type="GO" id="GO:0042274">
    <property type="term" value="P:ribosomal small subunit biogenesis"/>
    <property type="evidence" value="ECO:0007669"/>
    <property type="project" value="TreeGrafter"/>
</dbReference>
<dbReference type="GO" id="GO:0003677">
    <property type="term" value="F:DNA binding"/>
    <property type="evidence" value="ECO:0007669"/>
    <property type="project" value="TreeGrafter"/>
</dbReference>
<dbReference type="Pfam" id="PF04935">
    <property type="entry name" value="SURF6"/>
    <property type="match status" value="1"/>
</dbReference>
<dbReference type="GO" id="GO:0005730">
    <property type="term" value="C:nucleolus"/>
    <property type="evidence" value="ECO:0007669"/>
    <property type="project" value="TreeGrafter"/>
</dbReference>
<feature type="region of interest" description="Disordered" evidence="4">
    <location>
        <begin position="54"/>
        <end position="79"/>
    </location>
</feature>
<evidence type="ECO:0000256" key="3">
    <source>
        <dbReference type="ARBA" id="ARBA00023242"/>
    </source>
</evidence>
<name>W9SNN8_9ROSA</name>
<protein>
    <recommendedName>
        <fullName evidence="5">Ribosomal RNA-processing protein 14/surfeit locus protein 6 C-terminal domain-containing protein</fullName>
    </recommendedName>
</protein>
<dbReference type="AlphaFoldDB" id="W9SNN8"/>
<feature type="domain" description="Ribosomal RNA-processing protein 14/surfeit locus protein 6 C-terminal" evidence="5">
    <location>
        <begin position="47"/>
        <end position="122"/>
    </location>
</feature>
<evidence type="ECO:0000313" key="6">
    <source>
        <dbReference type="EMBL" id="EXC19141.1"/>
    </source>
</evidence>
<dbReference type="PANTHER" id="PTHR14369">
    <property type="entry name" value="SURFEIT LOCUS PROTEIN 6"/>
    <property type="match status" value="1"/>
</dbReference>
<dbReference type="EMBL" id="KE345856">
    <property type="protein sequence ID" value="EXC19141.1"/>
    <property type="molecule type" value="Genomic_DNA"/>
</dbReference>
<feature type="region of interest" description="Disordered" evidence="4">
    <location>
        <begin position="93"/>
        <end position="115"/>
    </location>
</feature>
<dbReference type="GO" id="GO:0003723">
    <property type="term" value="F:RNA binding"/>
    <property type="evidence" value="ECO:0007669"/>
    <property type="project" value="TreeGrafter"/>
</dbReference>
<evidence type="ECO:0000313" key="7">
    <source>
        <dbReference type="Proteomes" id="UP000030645"/>
    </source>
</evidence>
<dbReference type="eggNOG" id="KOG2885">
    <property type="taxonomic scope" value="Eukaryota"/>
</dbReference>
<evidence type="ECO:0000259" key="5">
    <source>
        <dbReference type="Pfam" id="PF04935"/>
    </source>
</evidence>
<proteinExistence type="inferred from homology"/>
<dbReference type="STRING" id="981085.W9SNN8"/>
<accession>W9SNN8</accession>
<keyword evidence="7" id="KW-1185">Reference proteome</keyword>
<comment type="similarity">
    <text evidence="2">Belongs to the SURF6 family.</text>
</comment>
<evidence type="ECO:0000256" key="1">
    <source>
        <dbReference type="ARBA" id="ARBA00004123"/>
    </source>
</evidence>
<evidence type="ECO:0000256" key="4">
    <source>
        <dbReference type="SAM" id="MobiDB-lite"/>
    </source>
</evidence>
<dbReference type="PANTHER" id="PTHR14369:SF0">
    <property type="entry name" value="SURFEIT LOCUS PROTEIN 6"/>
    <property type="match status" value="1"/>
</dbReference>
<sequence>MVMSEKMVTYEELRRQLHNRIEEFQASSTMEARIKRTRRMREWRRKDCAKEERKLGLKRPEKGNIISKKRSWSAATSRASGIKVHFDPNLLKQSIQKEKRRQQKNAHKWKESILKAERQHKRIEIRKDDSKAT</sequence>
<reference evidence="7" key="1">
    <citation type="submission" date="2013-01" db="EMBL/GenBank/DDBJ databases">
        <title>Draft Genome Sequence of a Mulberry Tree, Morus notabilis C.K. Schneid.</title>
        <authorList>
            <person name="He N."/>
            <person name="Zhao S."/>
        </authorList>
    </citation>
    <scope>NUCLEOTIDE SEQUENCE</scope>
</reference>